<feature type="signal peptide" evidence="3">
    <location>
        <begin position="1"/>
        <end position="23"/>
    </location>
</feature>
<dbReference type="OMA" id="DCENILM"/>
<dbReference type="InterPro" id="IPR032675">
    <property type="entry name" value="LRR_dom_sf"/>
</dbReference>
<dbReference type="FunFam" id="3.80.10.10:FF:000845">
    <property type="entry name" value="Disease resistance protein (TIR-NBS-LRR class)"/>
    <property type="match status" value="1"/>
</dbReference>
<evidence type="ECO:0000256" key="3">
    <source>
        <dbReference type="SAM" id="SignalP"/>
    </source>
</evidence>
<feature type="domain" description="C-JID" evidence="4">
    <location>
        <begin position="499"/>
        <end position="591"/>
    </location>
</feature>
<dbReference type="PANTHER" id="PTHR47186">
    <property type="entry name" value="LEUCINE-RICH REPEAT-CONTAINING PROTEIN 57"/>
    <property type="match status" value="1"/>
</dbReference>
<keyword evidence="2" id="KW-0677">Repeat</keyword>
<accession>A0A087H6R0</accession>
<dbReference type="OrthoDB" id="1109515at2759"/>
<protein>
    <recommendedName>
        <fullName evidence="4">C-JID domain-containing protein</fullName>
    </recommendedName>
</protein>
<dbReference type="AlphaFoldDB" id="A0A087H6R0"/>
<evidence type="ECO:0000256" key="1">
    <source>
        <dbReference type="ARBA" id="ARBA00022614"/>
    </source>
</evidence>
<dbReference type="Pfam" id="PF00560">
    <property type="entry name" value="LRR_1"/>
    <property type="match status" value="5"/>
</dbReference>
<dbReference type="InterPro" id="IPR001611">
    <property type="entry name" value="Leu-rich_rpt"/>
</dbReference>
<keyword evidence="1" id="KW-0433">Leucine-rich repeat</keyword>
<dbReference type="PANTHER" id="PTHR47186:SF60">
    <property type="entry name" value="NB-ARC DOMAIN-CONTAINING PROTEIN"/>
    <property type="match status" value="1"/>
</dbReference>
<dbReference type="EMBL" id="CM002871">
    <property type="protein sequence ID" value="KFK37812.1"/>
    <property type="molecule type" value="Genomic_DNA"/>
</dbReference>
<keyword evidence="3" id="KW-0732">Signal</keyword>
<sequence>MDFRVPILFLCAIAVSSFPCGFASSRVYVCNYEFDVFRFDLEAKCPPSLYPTPPIEVDGDSLDRLVDLNHGNAYMSVLFYASWCPFSRAVRPKFDMLSSMFPQVQHLAVEHSQALPSMLEKLWEEIQLLRNLKWMHLSYSNNLKELPDLSTATNLETLDLSKCTSLVELPYSIGNALNLMKLDLVHCSSLVKLPSSFGNMTKLQKLDLNNCLSLVELPSSIGNLINLEKVDLSHCSSLMELPYSIGNLINLEKLPSSVGSASNLEKLDLSNCSSLVELPSSIGNATNLCSISLEKLDLSNCSSLVELPSSIGNATNLRKLKLANCSSLLEVLLININMESLSELDLKDCPLLKSFPEEIGGLMLNGKATEEALSSMRQWYRLSKLKMSYCESLREFPHALNCITELHLSETEIKQVSPWVKGISRLRRFVLNGCRKLVSIPQLSDSLSSLHAENCESLERLDCSFHNPQIRLNFANCLKLNKDARALIIHTPTRRHVILPGVEVPACFTYQATGGSLIVKLNERSLPISLRFKACILPISNGDDDTVDDESLMPVYISIMDKQNCLTVPYRSRDHILPPPLTEHLYTFEIEAKVTAAELLFEFSIHRDNWEIGQCGVFKLMEVPCVHEHDVSSDSDIGDKH</sequence>
<evidence type="ECO:0000259" key="4">
    <source>
        <dbReference type="Pfam" id="PF20160"/>
    </source>
</evidence>
<gene>
    <name evidence="5" type="ordered locus">AALP_Aa3g032500</name>
</gene>
<feature type="chain" id="PRO_5001823028" description="C-JID domain-containing protein" evidence="3">
    <location>
        <begin position="24"/>
        <end position="641"/>
    </location>
</feature>
<evidence type="ECO:0000256" key="2">
    <source>
        <dbReference type="ARBA" id="ARBA00022737"/>
    </source>
</evidence>
<dbReference type="Gramene" id="KFK37812">
    <property type="protein sequence ID" value="KFK37812"/>
    <property type="gene ID" value="AALP_AA3G032500"/>
</dbReference>
<dbReference type="Proteomes" id="UP000029120">
    <property type="component" value="Chromosome 3"/>
</dbReference>
<dbReference type="eggNOG" id="KOG2640">
    <property type="taxonomic scope" value="Eukaryota"/>
</dbReference>
<evidence type="ECO:0000313" key="6">
    <source>
        <dbReference type="Proteomes" id="UP000029120"/>
    </source>
</evidence>
<keyword evidence="6" id="KW-1185">Reference proteome</keyword>
<evidence type="ECO:0000313" key="5">
    <source>
        <dbReference type="EMBL" id="KFK37812.1"/>
    </source>
</evidence>
<dbReference type="Gene3D" id="3.80.10.10">
    <property type="entry name" value="Ribonuclease Inhibitor"/>
    <property type="match status" value="3"/>
</dbReference>
<reference evidence="6" key="1">
    <citation type="journal article" date="2015" name="Nat. Plants">
        <title>Genome expansion of Arabis alpina linked with retrotransposition and reduced symmetric DNA methylation.</title>
        <authorList>
            <person name="Willing E.M."/>
            <person name="Rawat V."/>
            <person name="Mandakova T."/>
            <person name="Maumus F."/>
            <person name="James G.V."/>
            <person name="Nordstroem K.J."/>
            <person name="Becker C."/>
            <person name="Warthmann N."/>
            <person name="Chica C."/>
            <person name="Szarzynska B."/>
            <person name="Zytnicki M."/>
            <person name="Albani M.C."/>
            <person name="Kiefer C."/>
            <person name="Bergonzi S."/>
            <person name="Castaings L."/>
            <person name="Mateos J.L."/>
            <person name="Berns M.C."/>
            <person name="Bujdoso N."/>
            <person name="Piofczyk T."/>
            <person name="de Lorenzo L."/>
            <person name="Barrero-Sicilia C."/>
            <person name="Mateos I."/>
            <person name="Piednoel M."/>
            <person name="Hagmann J."/>
            <person name="Chen-Min-Tao R."/>
            <person name="Iglesias-Fernandez R."/>
            <person name="Schuster S.C."/>
            <person name="Alonso-Blanco C."/>
            <person name="Roudier F."/>
            <person name="Carbonero P."/>
            <person name="Paz-Ares J."/>
            <person name="Davis S.J."/>
            <person name="Pecinka A."/>
            <person name="Quesneville H."/>
            <person name="Colot V."/>
            <person name="Lysak M.A."/>
            <person name="Weigel D."/>
            <person name="Coupland G."/>
            <person name="Schneeberger K."/>
        </authorList>
    </citation>
    <scope>NUCLEOTIDE SEQUENCE [LARGE SCALE GENOMIC DNA]</scope>
    <source>
        <strain evidence="6">cv. Pajares</strain>
    </source>
</reference>
<dbReference type="InterPro" id="IPR036249">
    <property type="entry name" value="Thioredoxin-like_sf"/>
</dbReference>
<name>A0A087H6R0_ARAAL</name>
<dbReference type="SUPFAM" id="SSF52058">
    <property type="entry name" value="L domain-like"/>
    <property type="match status" value="2"/>
</dbReference>
<dbReference type="InterPro" id="IPR045344">
    <property type="entry name" value="C-JID"/>
</dbReference>
<dbReference type="SUPFAM" id="SSF52833">
    <property type="entry name" value="Thioredoxin-like"/>
    <property type="match status" value="1"/>
</dbReference>
<proteinExistence type="predicted"/>
<dbReference type="Pfam" id="PF20160">
    <property type="entry name" value="C-JID"/>
    <property type="match status" value="1"/>
</dbReference>
<organism evidence="5 6">
    <name type="scientific">Arabis alpina</name>
    <name type="common">Alpine rock-cress</name>
    <dbReference type="NCBI Taxonomy" id="50452"/>
    <lineage>
        <taxon>Eukaryota</taxon>
        <taxon>Viridiplantae</taxon>
        <taxon>Streptophyta</taxon>
        <taxon>Embryophyta</taxon>
        <taxon>Tracheophyta</taxon>
        <taxon>Spermatophyta</taxon>
        <taxon>Magnoliopsida</taxon>
        <taxon>eudicotyledons</taxon>
        <taxon>Gunneridae</taxon>
        <taxon>Pentapetalae</taxon>
        <taxon>rosids</taxon>
        <taxon>malvids</taxon>
        <taxon>Brassicales</taxon>
        <taxon>Brassicaceae</taxon>
        <taxon>Arabideae</taxon>
        <taxon>Arabis</taxon>
    </lineage>
</organism>